<dbReference type="GO" id="GO:0006412">
    <property type="term" value="P:translation"/>
    <property type="evidence" value="ECO:0007669"/>
    <property type="project" value="InterPro"/>
</dbReference>
<evidence type="ECO:0000313" key="3">
    <source>
        <dbReference type="Proteomes" id="UP000245207"/>
    </source>
</evidence>
<keyword evidence="3" id="KW-1185">Reference proteome</keyword>
<dbReference type="SUPFAM" id="SSF54686">
    <property type="entry name" value="Ribosomal protein L16p/L10e"/>
    <property type="match status" value="1"/>
</dbReference>
<dbReference type="EMBL" id="PKPP01003013">
    <property type="protein sequence ID" value="PWA71839.1"/>
    <property type="molecule type" value="Genomic_DNA"/>
</dbReference>
<dbReference type="GO" id="GO:0005840">
    <property type="term" value="C:ribosome"/>
    <property type="evidence" value="ECO:0007669"/>
    <property type="project" value="UniProtKB-KW"/>
</dbReference>
<reference evidence="2 3" key="1">
    <citation type="journal article" date="2018" name="Mol. Plant">
        <title>The genome of Artemisia annua provides insight into the evolution of Asteraceae family and artemisinin biosynthesis.</title>
        <authorList>
            <person name="Shen Q."/>
            <person name="Zhang L."/>
            <person name="Liao Z."/>
            <person name="Wang S."/>
            <person name="Yan T."/>
            <person name="Shi P."/>
            <person name="Liu M."/>
            <person name="Fu X."/>
            <person name="Pan Q."/>
            <person name="Wang Y."/>
            <person name="Lv Z."/>
            <person name="Lu X."/>
            <person name="Zhang F."/>
            <person name="Jiang W."/>
            <person name="Ma Y."/>
            <person name="Chen M."/>
            <person name="Hao X."/>
            <person name="Li L."/>
            <person name="Tang Y."/>
            <person name="Lv G."/>
            <person name="Zhou Y."/>
            <person name="Sun X."/>
            <person name="Brodelius P.E."/>
            <person name="Rose J.K.C."/>
            <person name="Tang K."/>
        </authorList>
    </citation>
    <scope>NUCLEOTIDE SEQUENCE [LARGE SCALE GENOMIC DNA]</scope>
    <source>
        <strain evidence="3">cv. Huhao1</strain>
        <tissue evidence="2">Leaf</tissue>
    </source>
</reference>
<gene>
    <name evidence="2" type="ORF">CTI12_AA275060</name>
</gene>
<dbReference type="InterPro" id="IPR036920">
    <property type="entry name" value="Ribosomal_uL16_sf"/>
</dbReference>
<organism evidence="2 3">
    <name type="scientific">Artemisia annua</name>
    <name type="common">Sweet wormwood</name>
    <dbReference type="NCBI Taxonomy" id="35608"/>
    <lineage>
        <taxon>Eukaryota</taxon>
        <taxon>Viridiplantae</taxon>
        <taxon>Streptophyta</taxon>
        <taxon>Embryophyta</taxon>
        <taxon>Tracheophyta</taxon>
        <taxon>Spermatophyta</taxon>
        <taxon>Magnoliopsida</taxon>
        <taxon>eudicotyledons</taxon>
        <taxon>Gunneridae</taxon>
        <taxon>Pentapetalae</taxon>
        <taxon>asterids</taxon>
        <taxon>campanulids</taxon>
        <taxon>Asterales</taxon>
        <taxon>Asteraceae</taxon>
        <taxon>Asteroideae</taxon>
        <taxon>Anthemideae</taxon>
        <taxon>Artemisiinae</taxon>
        <taxon>Artemisia</taxon>
    </lineage>
</organism>
<comment type="caution">
    <text evidence="2">The sequence shown here is derived from an EMBL/GenBank/DDBJ whole genome shotgun (WGS) entry which is preliminary data.</text>
</comment>
<name>A0A2U1NEB0_ARTAN</name>
<evidence type="ECO:0000256" key="1">
    <source>
        <dbReference type="SAM" id="MobiDB-lite"/>
    </source>
</evidence>
<accession>A0A2U1NEB0</accession>
<evidence type="ECO:0000313" key="2">
    <source>
        <dbReference type="EMBL" id="PWA71839.1"/>
    </source>
</evidence>
<dbReference type="STRING" id="35608.A0A2U1NEB0"/>
<keyword evidence="2" id="KW-0687">Ribonucleoprotein</keyword>
<dbReference type="Proteomes" id="UP000245207">
    <property type="component" value="Unassembled WGS sequence"/>
</dbReference>
<sequence>MRKEVSPRRAAPYDVHDQSDPDVPVGTRGDIAHGFIKPHDFPDLNQAGTPKHTNFQMENSRLVIQHSPEYWVAVVKPGRILYEMGGVTENIAHSNNKECAKLLAGVETAAPAAVDVFPELSADLSEINSLMTFICNINKIENDVDIMTFICNINKIERDDADIDILFSGKAKCDILLNNLCESFNSKQM</sequence>
<proteinExistence type="predicted"/>
<dbReference type="GO" id="GO:0003735">
    <property type="term" value="F:structural constituent of ribosome"/>
    <property type="evidence" value="ECO:0007669"/>
    <property type="project" value="InterPro"/>
</dbReference>
<dbReference type="Gene3D" id="3.90.1170.10">
    <property type="entry name" value="Ribosomal protein L10e/L16"/>
    <property type="match status" value="1"/>
</dbReference>
<dbReference type="AlphaFoldDB" id="A0A2U1NEB0"/>
<feature type="region of interest" description="Disordered" evidence="1">
    <location>
        <begin position="1"/>
        <end position="25"/>
    </location>
</feature>
<protein>
    <submittedName>
        <fullName evidence="2">Ribosomal protein L16</fullName>
    </submittedName>
</protein>
<keyword evidence="2" id="KW-0689">Ribosomal protein</keyword>